<accession>A0AAW9RQ28</accession>
<feature type="signal peptide" evidence="1">
    <location>
        <begin position="1"/>
        <end position="27"/>
    </location>
</feature>
<comment type="caution">
    <text evidence="2">The sequence shown here is derived from an EMBL/GenBank/DDBJ whole genome shotgun (WGS) entry which is preliminary data.</text>
</comment>
<dbReference type="RefSeq" id="WP_340328743.1">
    <property type="nucleotide sequence ID" value="NZ_JAZHOF010000002.1"/>
</dbReference>
<dbReference type="EMBL" id="JAZHOF010000002">
    <property type="protein sequence ID" value="MEJ8571054.1"/>
    <property type="molecule type" value="Genomic_DNA"/>
</dbReference>
<evidence type="ECO:0000256" key="1">
    <source>
        <dbReference type="SAM" id="SignalP"/>
    </source>
</evidence>
<keyword evidence="3" id="KW-1185">Reference proteome</keyword>
<organism evidence="2 3">
    <name type="scientific">Microbaculum marinum</name>
    <dbReference type="NCBI Taxonomy" id="1764581"/>
    <lineage>
        <taxon>Bacteria</taxon>
        <taxon>Pseudomonadati</taxon>
        <taxon>Pseudomonadota</taxon>
        <taxon>Alphaproteobacteria</taxon>
        <taxon>Hyphomicrobiales</taxon>
        <taxon>Tepidamorphaceae</taxon>
        <taxon>Microbaculum</taxon>
    </lineage>
</organism>
<feature type="chain" id="PRO_5043398780" description="Lipoprotein" evidence="1">
    <location>
        <begin position="28"/>
        <end position="156"/>
    </location>
</feature>
<dbReference type="AlphaFoldDB" id="A0AAW9RQ28"/>
<keyword evidence="1" id="KW-0732">Signal</keyword>
<proteinExistence type="predicted"/>
<sequence length="156" mass="16274">MTKMRTTVLAAAAAAVAGLAACGPAQAVWRVVGPGIAVGEARAGNATIAAECLHDGLVLGIYNIHWEFEHGEELDLVVDGRSFTLHQYPHADKIVFSDVQTAGGHLDISADLIAALKSGSQARLAGAAVEHLDPKAITFGLVRSEAALTTVERYCD</sequence>
<protein>
    <recommendedName>
        <fullName evidence="4">Lipoprotein</fullName>
    </recommendedName>
</protein>
<dbReference type="PROSITE" id="PS51257">
    <property type="entry name" value="PROKAR_LIPOPROTEIN"/>
    <property type="match status" value="1"/>
</dbReference>
<evidence type="ECO:0000313" key="3">
    <source>
        <dbReference type="Proteomes" id="UP001378188"/>
    </source>
</evidence>
<evidence type="ECO:0008006" key="4">
    <source>
        <dbReference type="Google" id="ProtNLM"/>
    </source>
</evidence>
<reference evidence="2 3" key="1">
    <citation type="submission" date="2024-02" db="EMBL/GenBank/DDBJ databases">
        <title>Genome analysis and characterization of Microbaculum marinisediminis sp. nov., isolated from marine sediment.</title>
        <authorList>
            <person name="Du Z.-J."/>
            <person name="Ye Y.-Q."/>
            <person name="Zhang Z.-R."/>
            <person name="Yuan S.-M."/>
            <person name="Zhang X.-Y."/>
        </authorList>
    </citation>
    <scope>NUCLEOTIDE SEQUENCE [LARGE SCALE GENOMIC DNA]</scope>
    <source>
        <strain evidence="2 3">SDUM1044001</strain>
    </source>
</reference>
<gene>
    <name evidence="2" type="ORF">V3328_06195</name>
</gene>
<evidence type="ECO:0000313" key="2">
    <source>
        <dbReference type="EMBL" id="MEJ8571054.1"/>
    </source>
</evidence>
<name>A0AAW9RQ28_9HYPH</name>
<dbReference type="Proteomes" id="UP001378188">
    <property type="component" value="Unassembled WGS sequence"/>
</dbReference>